<dbReference type="EMBL" id="NKCK01000496">
    <property type="protein sequence ID" value="RSL80955.1"/>
    <property type="molecule type" value="Genomic_DNA"/>
</dbReference>
<organism evidence="1 2">
    <name type="scientific">Fusarium oligoseptatum</name>
    <dbReference type="NCBI Taxonomy" id="2604345"/>
    <lineage>
        <taxon>Eukaryota</taxon>
        <taxon>Fungi</taxon>
        <taxon>Dikarya</taxon>
        <taxon>Ascomycota</taxon>
        <taxon>Pezizomycotina</taxon>
        <taxon>Sordariomycetes</taxon>
        <taxon>Hypocreomycetidae</taxon>
        <taxon>Hypocreales</taxon>
        <taxon>Nectriaceae</taxon>
        <taxon>Fusarium</taxon>
        <taxon>Fusarium solani species complex</taxon>
    </lineage>
</organism>
<reference evidence="1 2" key="1">
    <citation type="submission" date="2017-06" db="EMBL/GenBank/DDBJ databases">
        <title>Comparative genomic analysis of Ambrosia Fusariam Clade fungi.</title>
        <authorList>
            <person name="Stajich J.E."/>
            <person name="Carrillo J."/>
            <person name="Kijimoto T."/>
            <person name="Eskalen A."/>
            <person name="O'Donnell K."/>
            <person name="Kasson M."/>
        </authorList>
    </citation>
    <scope>NUCLEOTIDE SEQUENCE [LARGE SCALE GENOMIC DNA]</scope>
    <source>
        <strain evidence="1 2">NRRL62579</strain>
    </source>
</reference>
<evidence type="ECO:0000313" key="2">
    <source>
        <dbReference type="Proteomes" id="UP000287144"/>
    </source>
</evidence>
<dbReference type="AlphaFoldDB" id="A0A428RTR1"/>
<sequence length="86" mass="9625">MPSVFIADLASLVSYTDTILSFASSSIVILKLEYQHQVHCVYRFEGRYWSHCSRMVDSSVTSSRLAESQTLPPHDTKPWIACSNGA</sequence>
<name>A0A428RTR1_9HYPO</name>
<evidence type="ECO:0000313" key="1">
    <source>
        <dbReference type="EMBL" id="RSL80955.1"/>
    </source>
</evidence>
<proteinExistence type="predicted"/>
<comment type="caution">
    <text evidence="1">The sequence shown here is derived from an EMBL/GenBank/DDBJ whole genome shotgun (WGS) entry which is preliminary data.</text>
</comment>
<accession>A0A428RTR1</accession>
<protein>
    <submittedName>
        <fullName evidence="1">Uncharacterized protein</fullName>
    </submittedName>
</protein>
<gene>
    <name evidence="1" type="ORF">CEP52_017298</name>
</gene>
<dbReference type="Proteomes" id="UP000287144">
    <property type="component" value="Unassembled WGS sequence"/>
</dbReference>
<keyword evidence="2" id="KW-1185">Reference proteome</keyword>